<gene>
    <name evidence="2" type="ORF">H8792_005645</name>
</gene>
<evidence type="ECO:0000313" key="2">
    <source>
        <dbReference type="EMBL" id="MBF6057821.1"/>
    </source>
</evidence>
<comment type="caution">
    <text evidence="2">The sequence shown here is derived from an EMBL/GenBank/DDBJ whole genome shotgun (WGS) entry which is preliminary data.</text>
</comment>
<dbReference type="Pfam" id="PF12974">
    <property type="entry name" value="Phosphonate-bd"/>
    <property type="match status" value="1"/>
</dbReference>
<dbReference type="RefSeq" id="WP_185977965.1">
    <property type="nucleotide sequence ID" value="NZ_JACBGI020000007.1"/>
</dbReference>
<dbReference type="Gene3D" id="3.40.190.10">
    <property type="entry name" value="Periplasmic binding protein-like II"/>
    <property type="match status" value="2"/>
</dbReference>
<reference evidence="2 3" key="2">
    <citation type="submission" date="2020-11" db="EMBL/GenBank/DDBJ databases">
        <title>Sulfur oxidizing isolate from Hospital Hole Sinkhole.</title>
        <authorList>
            <person name="Scott K.M."/>
        </authorList>
    </citation>
    <scope>NUCLEOTIDE SEQUENCE [LARGE SCALE GENOMIC DNA]</scope>
    <source>
        <strain evidence="2 3">HH1</strain>
    </source>
</reference>
<dbReference type="CDD" id="cd01071">
    <property type="entry name" value="PBP2_PhnD_like"/>
    <property type="match status" value="1"/>
</dbReference>
<evidence type="ECO:0000313" key="3">
    <source>
        <dbReference type="Proteomes" id="UP001193680"/>
    </source>
</evidence>
<keyword evidence="3" id="KW-1185">Reference proteome</keyword>
<protein>
    <submittedName>
        <fullName evidence="2">Phosphate/phosphite/phosphonate ABC transporter substrate-binding protein</fullName>
    </submittedName>
</protein>
<evidence type="ECO:0000256" key="1">
    <source>
        <dbReference type="SAM" id="SignalP"/>
    </source>
</evidence>
<feature type="chain" id="PRO_5046619952" evidence="1">
    <location>
        <begin position="22"/>
        <end position="307"/>
    </location>
</feature>
<accession>A0ABS0BVG2</accession>
<reference evidence="2 3" key="1">
    <citation type="submission" date="2020-06" db="EMBL/GenBank/DDBJ databases">
        <authorList>
            <person name="Scott K."/>
        </authorList>
    </citation>
    <scope>NUCLEOTIDE SEQUENCE [LARGE SCALE GENOMIC DNA]</scope>
    <source>
        <strain evidence="2 3">HH1</strain>
    </source>
</reference>
<feature type="signal peptide" evidence="1">
    <location>
        <begin position="1"/>
        <end position="21"/>
    </location>
</feature>
<dbReference type="Proteomes" id="UP001193680">
    <property type="component" value="Unassembled WGS sequence"/>
</dbReference>
<dbReference type="PANTHER" id="PTHR35841">
    <property type="entry name" value="PHOSPHONATES-BINDING PERIPLASMIC PROTEIN"/>
    <property type="match status" value="1"/>
</dbReference>
<name>A0ABS0BVG2_9GAMM</name>
<keyword evidence="1" id="KW-0732">Signal</keyword>
<dbReference type="PANTHER" id="PTHR35841:SF1">
    <property type="entry name" value="PHOSPHONATES-BINDING PERIPLASMIC PROTEIN"/>
    <property type="match status" value="1"/>
</dbReference>
<dbReference type="EMBL" id="JACBGI020000007">
    <property type="protein sequence ID" value="MBF6057821.1"/>
    <property type="molecule type" value="Genomic_DNA"/>
</dbReference>
<organism evidence="2 3">
    <name type="scientific">Thiomicrorhabdus heinhorstiae</name>
    <dbReference type="NCBI Taxonomy" id="2748010"/>
    <lineage>
        <taxon>Bacteria</taxon>
        <taxon>Pseudomonadati</taxon>
        <taxon>Pseudomonadota</taxon>
        <taxon>Gammaproteobacteria</taxon>
        <taxon>Thiotrichales</taxon>
        <taxon>Piscirickettsiaceae</taxon>
        <taxon>Thiomicrorhabdus</taxon>
    </lineage>
</organism>
<proteinExistence type="predicted"/>
<sequence>MFKQIVTWFALLLLLCLGACNEQTTAPQTNYNPTFYPERQVPQHEYRFAIHPLHNPERLFKVFNPLIEYLNRQIPEARFVLEASRDYPAFDDKLKSSSVDFALPNPYQTLLAIQHHYHVFAKMGDDYNFRGLILVRQDSGIRQPSDLIGKSISYPAPTALAATMLPQYFLKTHGLDVLNQADNRYVGSQESVIMNVLHGETDAGATWPIPWQSMVEERPQLKKELKVIWQTQTLPNNSVIAKDTVPAELVKKVQIALRQLHQSNEGKEILKAMQISCFEEASDRTYDKVAAFIQQFREQVRDPDKNG</sequence>
<dbReference type="SUPFAM" id="SSF53850">
    <property type="entry name" value="Periplasmic binding protein-like II"/>
    <property type="match status" value="1"/>
</dbReference>